<evidence type="ECO:0000313" key="5">
    <source>
        <dbReference type="EMBL" id="OCL36542.1"/>
    </source>
</evidence>
<keyword evidence="2" id="KW-0812">Transmembrane</keyword>
<protein>
    <submittedName>
        <fullName evidence="5">Uncharacterized protein</fullName>
    </submittedName>
</protein>
<organism evidence="5 6">
    <name type="scientific">Tessaracoccus lapidicaptus</name>
    <dbReference type="NCBI Taxonomy" id="1427523"/>
    <lineage>
        <taxon>Bacteria</taxon>
        <taxon>Bacillati</taxon>
        <taxon>Actinomycetota</taxon>
        <taxon>Actinomycetes</taxon>
        <taxon>Propionibacteriales</taxon>
        <taxon>Propionibacteriaceae</taxon>
        <taxon>Tessaracoccus</taxon>
    </lineage>
</organism>
<dbReference type="EMBL" id="MBQD01000011">
    <property type="protein sequence ID" value="OCL36542.1"/>
    <property type="molecule type" value="Genomic_DNA"/>
</dbReference>
<dbReference type="InterPro" id="IPR036259">
    <property type="entry name" value="MFS_trans_sf"/>
</dbReference>
<sequence>MRDSGRGVLIAGIMLSVFSIAFQSIGLATAIPTVMASFDAGHLYPWAFTTMVSGMLAATIIAGRVADVRGPAAPMYAGFALFAVGLVLGWLAPNVWTVLAARAVQGLGAGALNLTLSVTVAHGFEPRERPRVMALVSFCWLLPAFVGPPFAAWLTGIDWRLVFAAMLPLVTVAFVLTVPGLRAVQARFRPGEDDVAPVAALPTVAVTVGPSLVLFAGQDLGWVSWLSAVAGVAALVWGLPRILAPGTLGLAAGIPSVALSRAIQAGSFFAAETILVVTLQQLRGLSPYQVGWALTVGSIGWTAGSWLQSQAWVRLDRNDYVTVGAATSSVGIAAITAFAWWPDIPLAVGLGAWVIAGLGMGLTMPSSAVAVMSLSGGHEQGRNQSSMQVAESVGNSVITAVAGGLYTALLTAEPAALSYTTTFAFLLVASALAIVVSRRIGRIPNELTRSGILEP</sequence>
<comment type="subcellular location">
    <subcellularLocation>
        <location evidence="1">Cell membrane</location>
        <topology evidence="1">Multi-pass membrane protein</topology>
    </subcellularLocation>
</comment>
<dbReference type="Proteomes" id="UP000093501">
    <property type="component" value="Unassembled WGS sequence"/>
</dbReference>
<dbReference type="GO" id="GO:0005886">
    <property type="term" value="C:plasma membrane"/>
    <property type="evidence" value="ECO:0007669"/>
    <property type="project" value="UniProtKB-SubCell"/>
</dbReference>
<name>A0A1C0AQF4_9ACTN</name>
<dbReference type="PROSITE" id="PS50850">
    <property type="entry name" value="MFS"/>
    <property type="match status" value="1"/>
</dbReference>
<dbReference type="PANTHER" id="PTHR23501:SF154">
    <property type="entry name" value="MULTIDRUG-EFFLUX TRANSPORTER RV1634-RELATED"/>
    <property type="match status" value="1"/>
</dbReference>
<dbReference type="InterPro" id="IPR020846">
    <property type="entry name" value="MFS_dom"/>
</dbReference>
<proteinExistence type="predicted"/>
<keyword evidence="3" id="KW-1133">Transmembrane helix</keyword>
<accession>A0A1C0AQF4</accession>
<evidence type="ECO:0000256" key="1">
    <source>
        <dbReference type="ARBA" id="ARBA00004651"/>
    </source>
</evidence>
<dbReference type="InterPro" id="IPR011701">
    <property type="entry name" value="MFS"/>
</dbReference>
<dbReference type="GO" id="GO:0022857">
    <property type="term" value="F:transmembrane transporter activity"/>
    <property type="evidence" value="ECO:0007669"/>
    <property type="project" value="InterPro"/>
</dbReference>
<dbReference type="SUPFAM" id="SSF103473">
    <property type="entry name" value="MFS general substrate transporter"/>
    <property type="match status" value="1"/>
</dbReference>
<comment type="caution">
    <text evidence="5">The sequence shown here is derived from an EMBL/GenBank/DDBJ whole genome shotgun (WGS) entry which is preliminary data.</text>
</comment>
<keyword evidence="6" id="KW-1185">Reference proteome</keyword>
<keyword evidence="4" id="KW-0472">Membrane</keyword>
<dbReference type="RefSeq" id="WP_068750883.1">
    <property type="nucleotide sequence ID" value="NZ_LR214441.1"/>
</dbReference>
<evidence type="ECO:0000313" key="6">
    <source>
        <dbReference type="Proteomes" id="UP000093501"/>
    </source>
</evidence>
<evidence type="ECO:0000256" key="3">
    <source>
        <dbReference type="ARBA" id="ARBA00022989"/>
    </source>
</evidence>
<dbReference type="AlphaFoldDB" id="A0A1C0AQF4"/>
<gene>
    <name evidence="5" type="ORF">BCR15_01365</name>
</gene>
<reference evidence="6" key="1">
    <citation type="submission" date="2016-07" db="EMBL/GenBank/DDBJ databases">
        <authorList>
            <person name="Florea S."/>
            <person name="Webb J.S."/>
            <person name="Jaromczyk J."/>
            <person name="Schardl C.L."/>
        </authorList>
    </citation>
    <scope>NUCLEOTIDE SEQUENCE [LARGE SCALE GENOMIC DNA]</scope>
    <source>
        <strain evidence="6">IPBSL-7</strain>
    </source>
</reference>
<dbReference type="PANTHER" id="PTHR23501">
    <property type="entry name" value="MAJOR FACILITATOR SUPERFAMILY"/>
    <property type="match status" value="1"/>
</dbReference>
<dbReference type="Gene3D" id="1.20.1720.10">
    <property type="entry name" value="Multidrug resistance protein D"/>
    <property type="match status" value="1"/>
</dbReference>
<evidence type="ECO:0000256" key="4">
    <source>
        <dbReference type="ARBA" id="ARBA00023136"/>
    </source>
</evidence>
<dbReference type="Pfam" id="PF07690">
    <property type="entry name" value="MFS_1"/>
    <property type="match status" value="1"/>
</dbReference>
<evidence type="ECO:0000256" key="2">
    <source>
        <dbReference type="ARBA" id="ARBA00022692"/>
    </source>
</evidence>
<dbReference type="Gene3D" id="1.20.1250.20">
    <property type="entry name" value="MFS general substrate transporter like domains"/>
    <property type="match status" value="1"/>
</dbReference>